<name>F3CF28_PSESG</name>
<organism evidence="2 3">
    <name type="scientific">Pseudomonas savastanoi pv. glycinea str. race 4</name>
    <dbReference type="NCBI Taxonomy" id="875330"/>
    <lineage>
        <taxon>Bacteria</taxon>
        <taxon>Pseudomonadati</taxon>
        <taxon>Pseudomonadota</taxon>
        <taxon>Gammaproteobacteria</taxon>
        <taxon>Pseudomonadales</taxon>
        <taxon>Pseudomonadaceae</taxon>
        <taxon>Pseudomonas</taxon>
    </lineage>
</organism>
<sequence length="68" mass="7393">MPVGDATKIDALTVPVRTVEAKVAVADTKPMQAEQRQRWNPRDTNAQAIEVAQAEADKAQPVEVEPDP</sequence>
<dbReference type="EMBL" id="ADWY01002134">
    <property type="protein sequence ID" value="EGH17870.1"/>
    <property type="molecule type" value="Genomic_DNA"/>
</dbReference>
<evidence type="ECO:0008006" key="4">
    <source>
        <dbReference type="Google" id="ProtNLM"/>
    </source>
</evidence>
<feature type="non-terminal residue" evidence="2">
    <location>
        <position position="68"/>
    </location>
</feature>
<evidence type="ECO:0000256" key="1">
    <source>
        <dbReference type="SAM" id="MobiDB-lite"/>
    </source>
</evidence>
<dbReference type="HOGENOM" id="CLU_194577_0_0_6"/>
<comment type="caution">
    <text evidence="2">The sequence shown here is derived from an EMBL/GenBank/DDBJ whole genome shotgun (WGS) entry which is preliminary data.</text>
</comment>
<protein>
    <recommendedName>
        <fullName evidence="4">Conjugal transfer protein</fullName>
    </recommendedName>
</protein>
<evidence type="ECO:0000313" key="2">
    <source>
        <dbReference type="EMBL" id="EGH17870.1"/>
    </source>
</evidence>
<proteinExistence type="predicted"/>
<reference evidence="2 3" key="1">
    <citation type="journal article" date="2011" name="PLoS Pathog.">
        <title>Dynamic evolution of pathogenicity revealed by sequencing and comparative genomics of 19 Pseudomonas syringae isolates.</title>
        <authorList>
            <person name="Baltrus D.A."/>
            <person name="Nishimura M.T."/>
            <person name="Romanchuk A."/>
            <person name="Chang J.H."/>
            <person name="Mukhtar M.S."/>
            <person name="Cherkis K."/>
            <person name="Roach J."/>
            <person name="Grant S.R."/>
            <person name="Jones C.D."/>
            <person name="Dangl J.L."/>
        </authorList>
    </citation>
    <scope>NUCLEOTIDE SEQUENCE [LARGE SCALE GENOMIC DNA]</scope>
    <source>
        <strain evidence="3">race 4</strain>
    </source>
</reference>
<feature type="region of interest" description="Disordered" evidence="1">
    <location>
        <begin position="27"/>
        <end position="68"/>
    </location>
</feature>
<evidence type="ECO:0000313" key="3">
    <source>
        <dbReference type="Proteomes" id="UP000005466"/>
    </source>
</evidence>
<accession>F3CF28</accession>
<dbReference type="AlphaFoldDB" id="F3CF28"/>
<dbReference type="Proteomes" id="UP000005466">
    <property type="component" value="Unassembled WGS sequence"/>
</dbReference>
<gene>
    <name evidence="2" type="ORF">Pgy4_33481</name>
</gene>